<accession>A0A2C7A8E0</accession>
<comment type="caution">
    <text evidence="3">The sequence shown here is derived from an EMBL/GenBank/DDBJ whole genome shotgun (WGS) entry which is preliminary data.</text>
</comment>
<dbReference type="AlphaFoldDB" id="A0A2C7A8E0"/>
<feature type="region of interest" description="Disordered" evidence="1">
    <location>
        <begin position="106"/>
        <end position="130"/>
    </location>
</feature>
<dbReference type="InterPro" id="IPR039554">
    <property type="entry name" value="HigA2-like_HTH"/>
</dbReference>
<dbReference type="OrthoDB" id="9797478at2"/>
<dbReference type="InterPro" id="IPR010982">
    <property type="entry name" value="Lambda_DNA-bd_dom_sf"/>
</dbReference>
<dbReference type="InterPro" id="IPR001387">
    <property type="entry name" value="Cro/C1-type_HTH"/>
</dbReference>
<name>A0A2C7A8E0_9PROT</name>
<evidence type="ECO:0000313" key="3">
    <source>
        <dbReference type="EMBL" id="PHK93306.1"/>
    </source>
</evidence>
<dbReference type="GO" id="GO:0003677">
    <property type="term" value="F:DNA binding"/>
    <property type="evidence" value="ECO:0007669"/>
    <property type="project" value="InterPro"/>
</dbReference>
<evidence type="ECO:0000256" key="1">
    <source>
        <dbReference type="SAM" id="MobiDB-lite"/>
    </source>
</evidence>
<dbReference type="EMBL" id="PDNU01000052">
    <property type="protein sequence ID" value="PHK93306.1"/>
    <property type="molecule type" value="Genomic_DNA"/>
</dbReference>
<sequence length="130" mass="14195">MGRTLTDVVAALPEARRARVEARARELIEEVESLSELRRMAGKAQVDIASALRVKQPSISKIERQADMYLSTLRSYVEAIGGKLELVVRLPSRAPVRIEHLGDVAPSVSAGPRKVTAKRQTKPRASARAG</sequence>
<gene>
    <name evidence="3" type="ORF">CR162_19180</name>
</gene>
<dbReference type="CDD" id="cd00093">
    <property type="entry name" value="HTH_XRE"/>
    <property type="match status" value="1"/>
</dbReference>
<dbReference type="Pfam" id="PF13744">
    <property type="entry name" value="HTH_37"/>
    <property type="match status" value="1"/>
</dbReference>
<feature type="domain" description="HigA2-like helix-turn-helix" evidence="2">
    <location>
        <begin position="34"/>
        <end position="89"/>
    </location>
</feature>
<organism evidence="3 4">
    <name type="scientific">Teichococcus rhizosphaerae</name>
    <dbReference type="NCBI Taxonomy" id="1335062"/>
    <lineage>
        <taxon>Bacteria</taxon>
        <taxon>Pseudomonadati</taxon>
        <taxon>Pseudomonadota</taxon>
        <taxon>Alphaproteobacteria</taxon>
        <taxon>Acetobacterales</taxon>
        <taxon>Roseomonadaceae</taxon>
        <taxon>Roseomonas</taxon>
    </lineage>
</organism>
<protein>
    <submittedName>
        <fullName evidence="3">XRE family transcriptional regulator</fullName>
    </submittedName>
</protein>
<reference evidence="3 4" key="1">
    <citation type="submission" date="2017-10" db="EMBL/GenBank/DDBJ databases">
        <authorList>
            <person name="Banno H."/>
            <person name="Chua N.-H."/>
        </authorList>
    </citation>
    <scope>NUCLEOTIDE SEQUENCE [LARGE SCALE GENOMIC DNA]</scope>
    <source>
        <strain evidence="3 4">YW11</strain>
    </source>
</reference>
<dbReference type="SUPFAM" id="SSF47413">
    <property type="entry name" value="lambda repressor-like DNA-binding domains"/>
    <property type="match status" value="1"/>
</dbReference>
<keyword evidence="4" id="KW-1185">Reference proteome</keyword>
<dbReference type="Gene3D" id="1.10.260.40">
    <property type="entry name" value="lambda repressor-like DNA-binding domains"/>
    <property type="match status" value="1"/>
</dbReference>
<dbReference type="RefSeq" id="WP_099097129.1">
    <property type="nucleotide sequence ID" value="NZ_PDNU01000052.1"/>
</dbReference>
<dbReference type="Proteomes" id="UP000223527">
    <property type="component" value="Unassembled WGS sequence"/>
</dbReference>
<evidence type="ECO:0000313" key="4">
    <source>
        <dbReference type="Proteomes" id="UP000223527"/>
    </source>
</evidence>
<evidence type="ECO:0000259" key="2">
    <source>
        <dbReference type="Pfam" id="PF13744"/>
    </source>
</evidence>
<proteinExistence type="predicted"/>